<keyword evidence="2" id="KW-1185">Reference proteome</keyword>
<dbReference type="STRING" id="558155.SAMN04487911_14027"/>
<name>A0A1M6ME49_9FLAO</name>
<accession>A0A1M6ME49</accession>
<dbReference type="Gene3D" id="3.40.50.80">
    <property type="entry name" value="Nucleotide-binding domain of ferredoxin-NADP reductase (FNR) module"/>
    <property type="match status" value="1"/>
</dbReference>
<evidence type="ECO:0008006" key="3">
    <source>
        <dbReference type="Google" id="ProtNLM"/>
    </source>
</evidence>
<organism evidence="1 2">
    <name type="scientific">Arenibacter nanhaiticus</name>
    <dbReference type="NCBI Taxonomy" id="558155"/>
    <lineage>
        <taxon>Bacteria</taxon>
        <taxon>Pseudomonadati</taxon>
        <taxon>Bacteroidota</taxon>
        <taxon>Flavobacteriia</taxon>
        <taxon>Flavobacteriales</taxon>
        <taxon>Flavobacteriaceae</taxon>
        <taxon>Arenibacter</taxon>
    </lineage>
</organism>
<sequence length="63" mass="7172">MNILSEEASDKFAHGYIMGNLIKKNTDLKGYFYVCGALKMMEAVEKVLSDLQVQENHSITEKF</sequence>
<dbReference type="InterPro" id="IPR039261">
    <property type="entry name" value="FNR_nucleotide-bd"/>
</dbReference>
<dbReference type="AlphaFoldDB" id="A0A1M6ME49"/>
<dbReference type="EMBL" id="FQYX01000040">
    <property type="protein sequence ID" value="SHJ81646.1"/>
    <property type="molecule type" value="Genomic_DNA"/>
</dbReference>
<evidence type="ECO:0000313" key="1">
    <source>
        <dbReference type="EMBL" id="SHJ81646.1"/>
    </source>
</evidence>
<protein>
    <recommendedName>
        <fullName evidence="3">Oxidoreductase NAD-binding domain-containing protein</fullName>
    </recommendedName>
</protein>
<dbReference type="Proteomes" id="UP000184231">
    <property type="component" value="Unassembled WGS sequence"/>
</dbReference>
<gene>
    <name evidence="1" type="ORF">SAMN04487911_14027</name>
</gene>
<dbReference type="SUPFAM" id="SSF52343">
    <property type="entry name" value="Ferredoxin reductase-like, C-terminal NADP-linked domain"/>
    <property type="match status" value="1"/>
</dbReference>
<reference evidence="1 2" key="1">
    <citation type="submission" date="2016-11" db="EMBL/GenBank/DDBJ databases">
        <authorList>
            <person name="Jaros S."/>
            <person name="Januszkiewicz K."/>
            <person name="Wedrychowicz H."/>
        </authorList>
    </citation>
    <scope>NUCLEOTIDE SEQUENCE [LARGE SCALE GENOMIC DNA]</scope>
    <source>
        <strain evidence="1 2">CGMCC 1.8863</strain>
    </source>
</reference>
<evidence type="ECO:0000313" key="2">
    <source>
        <dbReference type="Proteomes" id="UP000184231"/>
    </source>
</evidence>
<proteinExistence type="predicted"/>